<evidence type="ECO:0000256" key="1">
    <source>
        <dbReference type="ARBA" id="ARBA00022485"/>
    </source>
</evidence>
<dbReference type="EC" id="4.3.99.3" evidence="8"/>
<comment type="caution">
    <text evidence="10">The sequence shown here is derived from an EMBL/GenBank/DDBJ whole genome shotgun (WGS) entry which is preliminary data.</text>
</comment>
<dbReference type="PANTHER" id="PTHR42836">
    <property type="entry name" value="7-CARBOXY-7-DEAZAGUANINE SYNTHASE"/>
    <property type="match status" value="1"/>
</dbReference>
<dbReference type="SFLD" id="SFLDF00300">
    <property type="entry name" value="7-carboxy-7-deazaguanine_synth"/>
    <property type="match status" value="1"/>
</dbReference>
<comment type="cofactor">
    <cofactor evidence="8">
        <name>Mg(2+)</name>
        <dbReference type="ChEBI" id="CHEBI:18420"/>
    </cofactor>
</comment>
<evidence type="ECO:0000256" key="8">
    <source>
        <dbReference type="HAMAP-Rule" id="MF_00917"/>
    </source>
</evidence>
<evidence type="ECO:0000256" key="6">
    <source>
        <dbReference type="ARBA" id="ARBA00023014"/>
    </source>
</evidence>
<dbReference type="PROSITE" id="PS51918">
    <property type="entry name" value="RADICAL_SAM"/>
    <property type="match status" value="1"/>
</dbReference>
<feature type="binding site" evidence="8">
    <location>
        <position position="81"/>
    </location>
    <ligand>
        <name>substrate</name>
    </ligand>
</feature>
<proteinExistence type="inferred from homology"/>
<dbReference type="EMBL" id="JACHEP010000002">
    <property type="protein sequence ID" value="MBB5323901.1"/>
    <property type="molecule type" value="Genomic_DNA"/>
</dbReference>
<feature type="binding site" evidence="8">
    <location>
        <begin position="40"/>
        <end position="42"/>
    </location>
    <ligand>
        <name>S-adenosyl-L-methionine</name>
        <dbReference type="ChEBI" id="CHEBI:59789"/>
    </ligand>
</feature>
<dbReference type="UniPathway" id="UPA00391"/>
<dbReference type="GO" id="GO:0008616">
    <property type="term" value="P:tRNA queuosine(34) biosynthetic process"/>
    <property type="evidence" value="ECO:0007669"/>
    <property type="project" value="UniProtKB-UniRule"/>
</dbReference>
<feature type="domain" description="Radical SAM core" evidence="9">
    <location>
        <begin position="21"/>
        <end position="239"/>
    </location>
</feature>
<comment type="function">
    <text evidence="8">Catalyzes the complex heterocyclic radical-mediated conversion of 6-carboxy-5,6,7,8-tetrahydropterin (CPH4) to 7-carboxy-7-deazaguanine (CDG), a step common to the biosynthetic pathways of all 7-deazapurine-containing compounds.</text>
</comment>
<comment type="similarity">
    <text evidence="8">Belongs to the radical SAM superfamily. 7-carboxy-7-deazaguanine synthase family.</text>
</comment>
<keyword evidence="4 8" id="KW-0460">Magnesium</keyword>
<reference evidence="10 11" key="1">
    <citation type="submission" date="2020-08" db="EMBL/GenBank/DDBJ databases">
        <title>Genomic Encyclopedia of Type Strains, Phase IV (KMG-IV): sequencing the most valuable type-strain genomes for metagenomic binning, comparative biology and taxonomic classification.</title>
        <authorList>
            <person name="Goeker M."/>
        </authorList>
    </citation>
    <scope>NUCLEOTIDE SEQUENCE [LARGE SCALE GENOMIC DNA]</scope>
    <source>
        <strain evidence="10 11">DSM 16325</strain>
    </source>
</reference>
<keyword evidence="3 8" id="KW-0479">Metal-binding</keyword>
<dbReference type="GO" id="GO:0051539">
    <property type="term" value="F:4 iron, 4 sulfur cluster binding"/>
    <property type="evidence" value="ECO:0007669"/>
    <property type="project" value="UniProtKB-UniRule"/>
</dbReference>
<dbReference type="InterPro" id="IPR058240">
    <property type="entry name" value="rSAM_sf"/>
</dbReference>
<name>A0A7W8INN4_9BACL</name>
<dbReference type="SFLD" id="SFLDS00029">
    <property type="entry name" value="Radical_SAM"/>
    <property type="match status" value="1"/>
</dbReference>
<keyword evidence="5 8" id="KW-0408">Iron</keyword>
<dbReference type="NCBIfam" id="TIGR03365">
    <property type="entry name" value="Bsubt_queE"/>
    <property type="match status" value="1"/>
</dbReference>
<evidence type="ECO:0000313" key="10">
    <source>
        <dbReference type="EMBL" id="MBB5323901.1"/>
    </source>
</evidence>
<evidence type="ECO:0000256" key="4">
    <source>
        <dbReference type="ARBA" id="ARBA00022842"/>
    </source>
</evidence>
<keyword evidence="2 8" id="KW-0949">S-adenosyl-L-methionine</keyword>
<dbReference type="InterPro" id="IPR024924">
    <property type="entry name" value="7-CO-7-deazaguanine_synth-like"/>
</dbReference>
<dbReference type="GO" id="GO:0000287">
    <property type="term" value="F:magnesium ion binding"/>
    <property type="evidence" value="ECO:0007669"/>
    <property type="project" value="UniProtKB-UniRule"/>
</dbReference>
<evidence type="ECO:0000256" key="7">
    <source>
        <dbReference type="ARBA" id="ARBA00023239"/>
    </source>
</evidence>
<protein>
    <recommendedName>
        <fullName evidence="8">7-carboxy-7-deazaguanine synthase</fullName>
        <shortName evidence="8">CDG synthase</shortName>
        <ecNumber evidence="8">4.3.99.3</ecNumber>
    </recommendedName>
    <alternativeName>
        <fullName evidence="8">Queuosine biosynthesis protein QueE</fullName>
    </alternativeName>
</protein>
<comment type="pathway">
    <text evidence="8">Purine metabolism; 7-cyano-7-deazaguanine biosynthesis.</text>
</comment>
<comment type="cofactor">
    <cofactor evidence="8">
        <name>[4Fe-4S] cluster</name>
        <dbReference type="ChEBI" id="CHEBI:49883"/>
    </cofactor>
    <text evidence="8">Binds 1 [4Fe-4S] cluster. The cluster is coordinated with 3 cysteines and an exchangeable S-adenosyl-L-methionine.</text>
</comment>
<dbReference type="SUPFAM" id="SSF102114">
    <property type="entry name" value="Radical SAM enzymes"/>
    <property type="match status" value="1"/>
</dbReference>
<comment type="catalytic activity">
    <reaction evidence="8">
        <text>6-carboxy-5,6,7,8-tetrahydropterin + H(+) = 7-carboxy-7-carbaguanine + NH4(+)</text>
        <dbReference type="Rhea" id="RHEA:27974"/>
        <dbReference type="ChEBI" id="CHEBI:15378"/>
        <dbReference type="ChEBI" id="CHEBI:28938"/>
        <dbReference type="ChEBI" id="CHEBI:61032"/>
        <dbReference type="ChEBI" id="CHEBI:61036"/>
        <dbReference type="EC" id="4.3.99.3"/>
    </reaction>
</comment>
<sequence>MAKTIPVLEIFGPTIQGEGMVIGQKTMFVRTAGCDYRCRWCDSAFTWDGSAKDEIKQMTAEDIWNQLVELGSNRFSHVTISGGNPALLKSLDELIALLKSKNIRIALETQGSRWQDWFYSIDDLTISPKPPSSGMETNFAVLDDIINKLLANGRTANVSLKVVVFNDEDFEYAKNVHERYHMLPFYLQVGNDDVTEADDVALRMKLLDQLKWLVEKAVQSPEMNDARVLPQLHALLWGNKRGV</sequence>
<comment type="cofactor">
    <cofactor evidence="8">
        <name>S-adenosyl-L-methionine</name>
        <dbReference type="ChEBI" id="CHEBI:59789"/>
    </cofactor>
    <text evidence="8">Binds 1 S-adenosyl-L-methionine per subunit.</text>
</comment>
<feature type="binding site" evidence="8">
    <location>
        <begin position="15"/>
        <end position="17"/>
    </location>
    <ligand>
        <name>substrate</name>
    </ligand>
</feature>
<dbReference type="GO" id="GO:0016840">
    <property type="term" value="F:carbon-nitrogen lyase activity"/>
    <property type="evidence" value="ECO:0007669"/>
    <property type="project" value="UniProtKB-UniRule"/>
</dbReference>
<feature type="binding site" evidence="8">
    <location>
        <position position="43"/>
    </location>
    <ligand>
        <name>Mg(2+)</name>
        <dbReference type="ChEBI" id="CHEBI:18420"/>
    </ligand>
</feature>
<dbReference type="Proteomes" id="UP000520011">
    <property type="component" value="Unassembled WGS sequence"/>
</dbReference>
<gene>
    <name evidence="8" type="primary">queE</name>
    <name evidence="10" type="ORF">HNQ34_000993</name>
</gene>
<comment type="subunit">
    <text evidence="8">Homodimer.</text>
</comment>
<dbReference type="PIRSF" id="PIRSF000370">
    <property type="entry name" value="QueE"/>
    <property type="match status" value="1"/>
</dbReference>
<evidence type="ECO:0000313" key="11">
    <source>
        <dbReference type="Proteomes" id="UP000520011"/>
    </source>
</evidence>
<keyword evidence="11" id="KW-1185">Reference proteome</keyword>
<accession>A0A7W8INN4</accession>
<organism evidence="10 11">
    <name type="scientific">Anoxybacteroides tepidamans</name>
    <dbReference type="NCBI Taxonomy" id="265948"/>
    <lineage>
        <taxon>Bacteria</taxon>
        <taxon>Bacillati</taxon>
        <taxon>Bacillota</taxon>
        <taxon>Bacilli</taxon>
        <taxon>Bacillales</taxon>
        <taxon>Anoxybacillaceae</taxon>
        <taxon>Anoxybacteroides</taxon>
    </lineage>
</organism>
<dbReference type="InterPro" id="IPR017742">
    <property type="entry name" value="Deazaguanine_synth"/>
</dbReference>
<feature type="binding site" evidence="8">
    <location>
        <position position="83"/>
    </location>
    <ligand>
        <name>S-adenosyl-L-methionine</name>
        <dbReference type="ChEBI" id="CHEBI:59789"/>
    </ligand>
</feature>
<keyword evidence="6 8" id="KW-0411">Iron-sulfur</keyword>
<dbReference type="PANTHER" id="PTHR42836:SF1">
    <property type="entry name" value="7-CARBOXY-7-DEAZAGUANINE SYNTHASE"/>
    <property type="match status" value="1"/>
</dbReference>
<evidence type="ECO:0000256" key="3">
    <source>
        <dbReference type="ARBA" id="ARBA00022723"/>
    </source>
</evidence>
<feature type="binding site" evidence="8">
    <location>
        <position position="34"/>
    </location>
    <ligand>
        <name>[4Fe-4S] cluster</name>
        <dbReference type="ChEBI" id="CHEBI:49883"/>
        <note>4Fe-4S-S-AdoMet</note>
    </ligand>
</feature>
<dbReference type="RefSeq" id="WP_183252092.1">
    <property type="nucleotide sequence ID" value="NZ_JACHEP010000002.1"/>
</dbReference>
<dbReference type="HAMAP" id="MF_00917">
    <property type="entry name" value="QueE"/>
    <property type="match status" value="1"/>
</dbReference>
<evidence type="ECO:0000259" key="9">
    <source>
        <dbReference type="PROSITE" id="PS51918"/>
    </source>
</evidence>
<dbReference type="InterPro" id="IPR007197">
    <property type="entry name" value="rSAM"/>
</dbReference>
<keyword evidence="8" id="KW-0671">Queuosine biosynthesis</keyword>
<dbReference type="GO" id="GO:1904047">
    <property type="term" value="F:S-adenosyl-L-methionine binding"/>
    <property type="evidence" value="ECO:0007669"/>
    <property type="project" value="UniProtKB-UniRule"/>
</dbReference>
<keyword evidence="1 8" id="KW-0004">4Fe-4S</keyword>
<dbReference type="InterPro" id="IPR013785">
    <property type="entry name" value="Aldolase_TIM"/>
</dbReference>
<feature type="binding site" evidence="8">
    <location>
        <position position="38"/>
    </location>
    <ligand>
        <name>[4Fe-4S] cluster</name>
        <dbReference type="ChEBI" id="CHEBI:49883"/>
        <note>4Fe-4S-S-AdoMet</note>
    </ligand>
</feature>
<evidence type="ECO:0000256" key="5">
    <source>
        <dbReference type="ARBA" id="ARBA00023004"/>
    </source>
</evidence>
<feature type="binding site" evidence="8">
    <location>
        <position position="41"/>
    </location>
    <ligand>
        <name>[4Fe-4S] cluster</name>
        <dbReference type="ChEBI" id="CHEBI:49883"/>
        <note>4Fe-4S-S-AdoMet</note>
    </ligand>
</feature>
<dbReference type="Pfam" id="PF04055">
    <property type="entry name" value="Radical_SAM"/>
    <property type="match status" value="1"/>
</dbReference>
<feature type="binding site" evidence="8">
    <location>
        <begin position="127"/>
        <end position="129"/>
    </location>
    <ligand>
        <name>S-adenosyl-L-methionine</name>
        <dbReference type="ChEBI" id="CHEBI:59789"/>
    </ligand>
</feature>
<dbReference type="Gene3D" id="3.20.20.70">
    <property type="entry name" value="Aldolase class I"/>
    <property type="match status" value="1"/>
</dbReference>
<dbReference type="AlphaFoldDB" id="A0A7W8INN4"/>
<comment type="caution">
    <text evidence="8">Lacks conserved residue(s) required for the propagation of feature annotation.</text>
</comment>
<keyword evidence="7 8" id="KW-0456">Lyase</keyword>
<feature type="binding site" evidence="8">
    <location>
        <position position="30"/>
    </location>
    <ligand>
        <name>substrate</name>
    </ligand>
</feature>
<evidence type="ECO:0000256" key="2">
    <source>
        <dbReference type="ARBA" id="ARBA00022691"/>
    </source>
</evidence>